<dbReference type="AlphaFoldDB" id="A0A0F9B808"/>
<sequence length="101" mass="11698">KLPQLERKATALQTASFRRERNRKWAQSKFTNWRVGSPPKWFMQGYDTKPVGFNAKIVADMPYAKQPQVKKLTKDIAKQYLIKYGNMQAAKEAAEQDGYSE</sequence>
<organism evidence="1">
    <name type="scientific">marine sediment metagenome</name>
    <dbReference type="NCBI Taxonomy" id="412755"/>
    <lineage>
        <taxon>unclassified sequences</taxon>
        <taxon>metagenomes</taxon>
        <taxon>ecological metagenomes</taxon>
    </lineage>
</organism>
<accession>A0A0F9B808</accession>
<proteinExistence type="predicted"/>
<dbReference type="EMBL" id="LAZR01039022">
    <property type="protein sequence ID" value="KKL18044.1"/>
    <property type="molecule type" value="Genomic_DNA"/>
</dbReference>
<gene>
    <name evidence="1" type="ORF">LCGC14_2479470</name>
</gene>
<feature type="non-terminal residue" evidence="1">
    <location>
        <position position="1"/>
    </location>
</feature>
<comment type="caution">
    <text evidence="1">The sequence shown here is derived from an EMBL/GenBank/DDBJ whole genome shotgun (WGS) entry which is preliminary data.</text>
</comment>
<reference evidence="1" key="1">
    <citation type="journal article" date="2015" name="Nature">
        <title>Complex archaea that bridge the gap between prokaryotes and eukaryotes.</title>
        <authorList>
            <person name="Spang A."/>
            <person name="Saw J.H."/>
            <person name="Jorgensen S.L."/>
            <person name="Zaremba-Niedzwiedzka K."/>
            <person name="Martijn J."/>
            <person name="Lind A.E."/>
            <person name="van Eijk R."/>
            <person name="Schleper C."/>
            <person name="Guy L."/>
            <person name="Ettema T.J."/>
        </authorList>
    </citation>
    <scope>NUCLEOTIDE SEQUENCE</scope>
</reference>
<name>A0A0F9B808_9ZZZZ</name>
<evidence type="ECO:0000313" key="1">
    <source>
        <dbReference type="EMBL" id="KKL18044.1"/>
    </source>
</evidence>
<protein>
    <submittedName>
        <fullName evidence="1">Uncharacterized protein</fullName>
    </submittedName>
</protein>